<dbReference type="EMBL" id="CAJVPK010004791">
    <property type="protein sequence ID" value="CAG8639583.1"/>
    <property type="molecule type" value="Genomic_DNA"/>
</dbReference>
<gene>
    <name evidence="1" type="ORF">DEBURN_LOCUS11109</name>
</gene>
<dbReference type="OrthoDB" id="2431079at2759"/>
<sequence length="124" mass="13593">MKRDSKKASSSNKAIASSSKGITTIDKYIGGGTFGNIFSGFYHGQAECQGNIIPQLLYEGYVYDGYLYMLTLQLIEDARHIDPANLTLEEKRTIVDVSSSSIFESTINVKIDDVGGNNNESQID</sequence>
<organism evidence="1 2">
    <name type="scientific">Diversispora eburnea</name>
    <dbReference type="NCBI Taxonomy" id="1213867"/>
    <lineage>
        <taxon>Eukaryota</taxon>
        <taxon>Fungi</taxon>
        <taxon>Fungi incertae sedis</taxon>
        <taxon>Mucoromycota</taxon>
        <taxon>Glomeromycotina</taxon>
        <taxon>Glomeromycetes</taxon>
        <taxon>Diversisporales</taxon>
        <taxon>Diversisporaceae</taxon>
        <taxon>Diversispora</taxon>
    </lineage>
</organism>
<name>A0A9N9H0C0_9GLOM</name>
<keyword evidence="2" id="KW-1185">Reference proteome</keyword>
<accession>A0A9N9H0C0</accession>
<evidence type="ECO:0000313" key="1">
    <source>
        <dbReference type="EMBL" id="CAG8639583.1"/>
    </source>
</evidence>
<dbReference type="AlphaFoldDB" id="A0A9N9H0C0"/>
<dbReference type="Proteomes" id="UP000789706">
    <property type="component" value="Unassembled WGS sequence"/>
</dbReference>
<reference evidence="1" key="1">
    <citation type="submission" date="2021-06" db="EMBL/GenBank/DDBJ databases">
        <authorList>
            <person name="Kallberg Y."/>
            <person name="Tangrot J."/>
            <person name="Rosling A."/>
        </authorList>
    </citation>
    <scope>NUCLEOTIDE SEQUENCE</scope>
    <source>
        <strain evidence="1">AZ414A</strain>
    </source>
</reference>
<protein>
    <submittedName>
        <fullName evidence="1">9078_t:CDS:1</fullName>
    </submittedName>
</protein>
<evidence type="ECO:0000313" key="2">
    <source>
        <dbReference type="Proteomes" id="UP000789706"/>
    </source>
</evidence>
<comment type="caution">
    <text evidence="1">The sequence shown here is derived from an EMBL/GenBank/DDBJ whole genome shotgun (WGS) entry which is preliminary data.</text>
</comment>
<proteinExistence type="predicted"/>
<feature type="non-terminal residue" evidence="1">
    <location>
        <position position="124"/>
    </location>
</feature>